<dbReference type="PROSITE" id="PS50943">
    <property type="entry name" value="HTH_CROC1"/>
    <property type="match status" value="1"/>
</dbReference>
<reference evidence="2 3" key="1">
    <citation type="submission" date="2021-01" db="EMBL/GenBank/DDBJ databases">
        <title>Whole genome shotgun sequence of Actinoplanes humidus NBRC 14915.</title>
        <authorList>
            <person name="Komaki H."/>
            <person name="Tamura T."/>
        </authorList>
    </citation>
    <scope>NUCLEOTIDE SEQUENCE [LARGE SCALE GENOMIC DNA]</scope>
    <source>
        <strain evidence="2 3">NBRC 14915</strain>
    </source>
</reference>
<evidence type="ECO:0000313" key="2">
    <source>
        <dbReference type="EMBL" id="GIE25613.1"/>
    </source>
</evidence>
<organism evidence="2 3">
    <name type="scientific">Winogradskya humida</name>
    <dbReference type="NCBI Taxonomy" id="113566"/>
    <lineage>
        <taxon>Bacteria</taxon>
        <taxon>Bacillati</taxon>
        <taxon>Actinomycetota</taxon>
        <taxon>Actinomycetes</taxon>
        <taxon>Micromonosporales</taxon>
        <taxon>Micromonosporaceae</taxon>
        <taxon>Winogradskya</taxon>
    </lineage>
</organism>
<accession>A0ABQ4A4S2</accession>
<evidence type="ECO:0000313" key="3">
    <source>
        <dbReference type="Proteomes" id="UP000603200"/>
    </source>
</evidence>
<evidence type="ECO:0000259" key="1">
    <source>
        <dbReference type="PROSITE" id="PS50943"/>
    </source>
</evidence>
<name>A0ABQ4A4S2_9ACTN</name>
<dbReference type="InterPro" id="IPR010982">
    <property type="entry name" value="Lambda_DNA-bd_dom_sf"/>
</dbReference>
<gene>
    <name evidence="2" type="ORF">Ahu01nite_087150</name>
</gene>
<dbReference type="Gene3D" id="1.10.260.40">
    <property type="entry name" value="lambda repressor-like DNA-binding domains"/>
    <property type="match status" value="1"/>
</dbReference>
<comment type="caution">
    <text evidence="2">The sequence shown here is derived from an EMBL/GenBank/DDBJ whole genome shotgun (WGS) entry which is preliminary data.</text>
</comment>
<keyword evidence="3" id="KW-1185">Reference proteome</keyword>
<dbReference type="Pfam" id="PF01381">
    <property type="entry name" value="HTH_3"/>
    <property type="match status" value="1"/>
</dbReference>
<dbReference type="SUPFAM" id="SSF47413">
    <property type="entry name" value="lambda repressor-like DNA-binding domains"/>
    <property type="match status" value="1"/>
</dbReference>
<protein>
    <recommendedName>
        <fullName evidence="1">HTH cro/C1-type domain-containing protein</fullName>
    </recommendedName>
</protein>
<proteinExistence type="predicted"/>
<dbReference type="EMBL" id="BOMN01000124">
    <property type="protein sequence ID" value="GIE25613.1"/>
    <property type="molecule type" value="Genomic_DNA"/>
</dbReference>
<dbReference type="Proteomes" id="UP000603200">
    <property type="component" value="Unassembled WGS sequence"/>
</dbReference>
<sequence>MPYLSEIERGRKEASSEILAGICRALGIDLVDLLEDVRLELLQAKRIGSAQGRYALGRSAGSRENGNRGMRTPKLALCRTLSPTVSSSSRSY</sequence>
<feature type="domain" description="HTH cro/C1-type" evidence="1">
    <location>
        <begin position="3"/>
        <end position="33"/>
    </location>
</feature>
<dbReference type="InterPro" id="IPR001387">
    <property type="entry name" value="Cro/C1-type_HTH"/>
</dbReference>